<proteinExistence type="predicted"/>
<accession>A0AAD5CCW5</accession>
<organism evidence="1 2">
    <name type="scientific">Ambrosia artemisiifolia</name>
    <name type="common">Common ragweed</name>
    <dbReference type="NCBI Taxonomy" id="4212"/>
    <lineage>
        <taxon>Eukaryota</taxon>
        <taxon>Viridiplantae</taxon>
        <taxon>Streptophyta</taxon>
        <taxon>Embryophyta</taxon>
        <taxon>Tracheophyta</taxon>
        <taxon>Spermatophyta</taxon>
        <taxon>Magnoliopsida</taxon>
        <taxon>eudicotyledons</taxon>
        <taxon>Gunneridae</taxon>
        <taxon>Pentapetalae</taxon>
        <taxon>asterids</taxon>
        <taxon>campanulids</taxon>
        <taxon>Asterales</taxon>
        <taxon>Asteraceae</taxon>
        <taxon>Asteroideae</taxon>
        <taxon>Heliantheae alliance</taxon>
        <taxon>Heliantheae</taxon>
        <taxon>Ambrosia</taxon>
    </lineage>
</organism>
<dbReference type="AlphaFoldDB" id="A0AAD5CCW5"/>
<dbReference type="Proteomes" id="UP001206925">
    <property type="component" value="Unassembled WGS sequence"/>
</dbReference>
<gene>
    <name evidence="1" type="ORF">M8C21_020550</name>
</gene>
<protein>
    <submittedName>
        <fullName evidence="1">Uncharacterized protein</fullName>
    </submittedName>
</protein>
<name>A0AAD5CCW5_AMBAR</name>
<reference evidence="1" key="1">
    <citation type="submission" date="2022-06" db="EMBL/GenBank/DDBJ databases">
        <title>Uncovering the hologenomic basis of an extraordinary plant invasion.</title>
        <authorList>
            <person name="Bieker V.C."/>
            <person name="Martin M.D."/>
            <person name="Gilbert T."/>
            <person name="Hodgins K."/>
            <person name="Battlay P."/>
            <person name="Petersen B."/>
            <person name="Wilson J."/>
        </authorList>
    </citation>
    <scope>NUCLEOTIDE SEQUENCE</scope>
    <source>
        <strain evidence="1">AA19_3_7</strain>
        <tissue evidence="1">Leaf</tissue>
    </source>
</reference>
<comment type="caution">
    <text evidence="1">The sequence shown here is derived from an EMBL/GenBank/DDBJ whole genome shotgun (WGS) entry which is preliminary data.</text>
</comment>
<sequence length="60" mass="6643">MTRRQRGGLTETGTPTKASLQMEFRNYVMCMVMFLIKPSLIRSLNILQEGTKGFAGSSSA</sequence>
<dbReference type="EMBL" id="JAMZMK010008580">
    <property type="protein sequence ID" value="KAI7739683.1"/>
    <property type="molecule type" value="Genomic_DNA"/>
</dbReference>
<evidence type="ECO:0000313" key="2">
    <source>
        <dbReference type="Proteomes" id="UP001206925"/>
    </source>
</evidence>
<keyword evidence="2" id="KW-1185">Reference proteome</keyword>
<evidence type="ECO:0000313" key="1">
    <source>
        <dbReference type="EMBL" id="KAI7739683.1"/>
    </source>
</evidence>